<evidence type="ECO:0000256" key="5">
    <source>
        <dbReference type="ARBA" id="ARBA00022801"/>
    </source>
</evidence>
<dbReference type="InterPro" id="IPR023170">
    <property type="entry name" value="HhH_base_excis_C"/>
</dbReference>
<dbReference type="Gene3D" id="1.10.1670.10">
    <property type="entry name" value="Helix-hairpin-Helix base-excision DNA repair enzymes (C-terminal)"/>
    <property type="match status" value="1"/>
</dbReference>
<feature type="domain" description="HhH-GPD" evidence="13">
    <location>
        <begin position="146"/>
        <end position="338"/>
    </location>
</feature>
<dbReference type="GeneID" id="59370877"/>
<dbReference type="GO" id="GO:0003684">
    <property type="term" value="F:damaged DNA binding"/>
    <property type="evidence" value="ECO:0007669"/>
    <property type="project" value="InterPro"/>
</dbReference>
<dbReference type="OrthoDB" id="238681at2759"/>
<dbReference type="InterPro" id="IPR012904">
    <property type="entry name" value="OGG_N"/>
</dbReference>
<name>A0A8H7DVU6_PLEOS</name>
<dbReference type="SUPFAM" id="SSF55945">
    <property type="entry name" value="TATA-box binding protein-like"/>
    <property type="match status" value="1"/>
</dbReference>
<dbReference type="InterPro" id="IPR003265">
    <property type="entry name" value="HhH-GPD_domain"/>
</dbReference>
<dbReference type="EMBL" id="JACETU010000001">
    <property type="protein sequence ID" value="KAF7440689.1"/>
    <property type="molecule type" value="Genomic_DNA"/>
</dbReference>
<organism evidence="14 15">
    <name type="scientific">Pleurotus ostreatus</name>
    <name type="common">Oyster mushroom</name>
    <name type="synonym">White-rot fungus</name>
    <dbReference type="NCBI Taxonomy" id="5322"/>
    <lineage>
        <taxon>Eukaryota</taxon>
        <taxon>Fungi</taxon>
        <taxon>Dikarya</taxon>
        <taxon>Basidiomycota</taxon>
        <taxon>Agaricomycotina</taxon>
        <taxon>Agaricomycetes</taxon>
        <taxon>Agaricomycetidae</taxon>
        <taxon>Agaricales</taxon>
        <taxon>Pleurotineae</taxon>
        <taxon>Pleurotaceae</taxon>
        <taxon>Pleurotus</taxon>
    </lineage>
</organism>
<keyword evidence="5" id="KW-0378">Hydrolase</keyword>
<dbReference type="GO" id="GO:0140078">
    <property type="term" value="F:class I DNA-(apurinic or apyrimidinic site) endonuclease activity"/>
    <property type="evidence" value="ECO:0007669"/>
    <property type="project" value="UniProtKB-EC"/>
</dbReference>
<keyword evidence="6" id="KW-0234">DNA repair</keyword>
<evidence type="ECO:0000256" key="10">
    <source>
        <dbReference type="ARBA" id="ARBA00023295"/>
    </source>
</evidence>
<dbReference type="GO" id="GO:0005634">
    <property type="term" value="C:nucleus"/>
    <property type="evidence" value="ECO:0007669"/>
    <property type="project" value="UniProtKB-SubCell"/>
</dbReference>
<evidence type="ECO:0000256" key="8">
    <source>
        <dbReference type="ARBA" id="ARBA00023242"/>
    </source>
</evidence>
<dbReference type="VEuPathDB" id="FungiDB:PC9H_001036"/>
<evidence type="ECO:0000256" key="6">
    <source>
        <dbReference type="ARBA" id="ARBA00023204"/>
    </source>
</evidence>
<protein>
    <recommendedName>
        <fullName evidence="3">DNA-(apurinic or apyrimidinic site) lyase</fullName>
        <ecNumber evidence="3">4.2.99.18</ecNumber>
    </recommendedName>
</protein>
<keyword evidence="4" id="KW-0227">DNA damage</keyword>
<proteinExistence type="inferred from homology"/>
<evidence type="ECO:0000256" key="4">
    <source>
        <dbReference type="ARBA" id="ARBA00022763"/>
    </source>
</evidence>
<dbReference type="Pfam" id="PF00730">
    <property type="entry name" value="HhH-GPD"/>
    <property type="match status" value="1"/>
</dbReference>
<dbReference type="Pfam" id="PF07934">
    <property type="entry name" value="OGG_N"/>
    <property type="match status" value="1"/>
</dbReference>
<evidence type="ECO:0000256" key="11">
    <source>
        <dbReference type="ARBA" id="ARBA00044632"/>
    </source>
</evidence>
<comment type="similarity">
    <text evidence="2">Belongs to the type-1 OGG1 family.</text>
</comment>
<dbReference type="FunFam" id="1.10.1670.10:FF:000005">
    <property type="entry name" value="N-glycosylase/DNA lyase OGG1"/>
    <property type="match status" value="1"/>
</dbReference>
<dbReference type="GO" id="GO:0006289">
    <property type="term" value="P:nucleotide-excision repair"/>
    <property type="evidence" value="ECO:0007669"/>
    <property type="project" value="InterPro"/>
</dbReference>
<evidence type="ECO:0000256" key="12">
    <source>
        <dbReference type="SAM" id="MobiDB-lite"/>
    </source>
</evidence>
<keyword evidence="10" id="KW-0326">Glycosidase</keyword>
<dbReference type="RefSeq" id="XP_036636533.1">
    <property type="nucleotide sequence ID" value="XM_036770688.1"/>
</dbReference>
<keyword evidence="9" id="KW-0511">Multifunctional enzyme</keyword>
<dbReference type="EC" id="4.2.99.18" evidence="3"/>
<sequence>MLQPLLPGFHSLPLPVAQLTLSAVLKCGQSFRWHILPLPSPLVDPLMTHEYRFCLRDRVVCLRQSQDTLFYRSVFPAPCPAPDQLVAKEIGTLNWLTNYFQLEVDLIQLYDDWSKRDIVFSRFRDRFAGIRILRQDPWENLVSFICSSNNNIARISKMVHSLCSHYSPPLLELCNPSSQTEFSSYHPFPPPVALAGSEVTATLRSLGFGYRADFIQRTAKMIVERCDSPTLPLDPESWLLTLRQKSTDDAREELLKFVGVGRKVADCVLLMSLDKKEVIPVDTHVQQIASKYYNISSTASKKPKTNMTPKLYDEVGGKLADIWGEYAGWAHSVLFTADLKSFVDYGTMVAEEVARDTTTLKSEKPPMDDTINSNSPTSIPLKRVRRHNSSAIESPQAVLPQPSDDSLYERIKRRRRG</sequence>
<dbReference type="InterPro" id="IPR052054">
    <property type="entry name" value="Oxidative_DNA_repair_enzyme"/>
</dbReference>
<comment type="subcellular location">
    <subcellularLocation>
        <location evidence="1">Nucleus</location>
    </subcellularLocation>
</comment>
<keyword evidence="7" id="KW-0456">Lyase</keyword>
<dbReference type="Gene3D" id="3.30.310.40">
    <property type="match status" value="1"/>
</dbReference>
<dbReference type="SMART" id="SM00478">
    <property type="entry name" value="ENDO3c"/>
    <property type="match status" value="1"/>
</dbReference>
<evidence type="ECO:0000256" key="1">
    <source>
        <dbReference type="ARBA" id="ARBA00004123"/>
    </source>
</evidence>
<dbReference type="InterPro" id="IPR011257">
    <property type="entry name" value="DNA_glycosylase"/>
</dbReference>
<dbReference type="CDD" id="cd00056">
    <property type="entry name" value="ENDO3c"/>
    <property type="match status" value="1"/>
</dbReference>
<keyword evidence="15" id="KW-1185">Reference proteome</keyword>
<evidence type="ECO:0000256" key="3">
    <source>
        <dbReference type="ARBA" id="ARBA00012720"/>
    </source>
</evidence>
<dbReference type="AlphaFoldDB" id="A0A8H7DVU6"/>
<gene>
    <name evidence="14" type="primary">OGG1</name>
    <name evidence="14" type="ORF">PC9H_001036</name>
</gene>
<evidence type="ECO:0000256" key="7">
    <source>
        <dbReference type="ARBA" id="ARBA00023239"/>
    </source>
</evidence>
<evidence type="ECO:0000256" key="2">
    <source>
        <dbReference type="ARBA" id="ARBA00010679"/>
    </source>
</evidence>
<evidence type="ECO:0000259" key="13">
    <source>
        <dbReference type="SMART" id="SM00478"/>
    </source>
</evidence>
<accession>A0A8H7DVU6</accession>
<dbReference type="PANTHER" id="PTHR10242">
    <property type="entry name" value="8-OXOGUANINE DNA GLYCOSYLASE"/>
    <property type="match status" value="1"/>
</dbReference>
<feature type="region of interest" description="Disordered" evidence="12">
    <location>
        <begin position="356"/>
        <end position="417"/>
    </location>
</feature>
<keyword evidence="8" id="KW-0539">Nucleus</keyword>
<evidence type="ECO:0000313" key="15">
    <source>
        <dbReference type="Proteomes" id="UP000623687"/>
    </source>
</evidence>
<dbReference type="Proteomes" id="UP000623687">
    <property type="component" value="Unassembled WGS sequence"/>
</dbReference>
<evidence type="ECO:0000313" key="14">
    <source>
        <dbReference type="EMBL" id="KAF7440689.1"/>
    </source>
</evidence>
<comment type="catalytic activity">
    <reaction evidence="11">
        <text>2'-deoxyribonucleotide-(2'-deoxyribose 5'-phosphate)-2'-deoxyribonucleotide-DNA = a 3'-end 2'-deoxyribonucleotide-(2,3-dehydro-2,3-deoxyribose 5'-phosphate)-DNA + a 5'-end 5'-phospho-2'-deoxyribonucleoside-DNA + H(+)</text>
        <dbReference type="Rhea" id="RHEA:66592"/>
        <dbReference type="Rhea" id="RHEA-COMP:13180"/>
        <dbReference type="Rhea" id="RHEA-COMP:16897"/>
        <dbReference type="Rhea" id="RHEA-COMP:17067"/>
        <dbReference type="ChEBI" id="CHEBI:15378"/>
        <dbReference type="ChEBI" id="CHEBI:136412"/>
        <dbReference type="ChEBI" id="CHEBI:157695"/>
        <dbReference type="ChEBI" id="CHEBI:167181"/>
        <dbReference type="EC" id="4.2.99.18"/>
    </reaction>
</comment>
<reference evidence="14" key="1">
    <citation type="submission" date="2019-07" db="EMBL/GenBank/DDBJ databases">
        <authorList>
            <person name="Palmer J.M."/>
        </authorList>
    </citation>
    <scope>NUCLEOTIDE SEQUENCE</scope>
    <source>
        <strain evidence="14">PC9</strain>
    </source>
</reference>
<dbReference type="GO" id="GO:0006285">
    <property type="term" value="P:base-excision repair, AP site formation"/>
    <property type="evidence" value="ECO:0007669"/>
    <property type="project" value="TreeGrafter"/>
</dbReference>
<dbReference type="Gene3D" id="1.10.340.30">
    <property type="entry name" value="Hypothetical protein, domain 2"/>
    <property type="match status" value="1"/>
</dbReference>
<comment type="caution">
    <text evidence="14">The sequence shown here is derived from an EMBL/GenBank/DDBJ whole genome shotgun (WGS) entry which is preliminary data.</text>
</comment>
<dbReference type="PANTHER" id="PTHR10242:SF2">
    <property type="entry name" value="N-GLYCOSYLASE_DNA LYASE"/>
    <property type="match status" value="1"/>
</dbReference>
<dbReference type="SUPFAM" id="SSF48150">
    <property type="entry name" value="DNA-glycosylase"/>
    <property type="match status" value="1"/>
</dbReference>
<dbReference type="GO" id="GO:0034039">
    <property type="term" value="F:8-oxo-7,8-dihydroguanine DNA N-glycosylase activity"/>
    <property type="evidence" value="ECO:0007669"/>
    <property type="project" value="TreeGrafter"/>
</dbReference>
<evidence type="ECO:0000256" key="9">
    <source>
        <dbReference type="ARBA" id="ARBA00023268"/>
    </source>
</evidence>